<dbReference type="EMBL" id="JAGFNK010000126">
    <property type="protein sequence ID" value="KAI9507403.1"/>
    <property type="molecule type" value="Genomic_DNA"/>
</dbReference>
<organism evidence="1 2">
    <name type="scientific">Russula earlei</name>
    <dbReference type="NCBI Taxonomy" id="71964"/>
    <lineage>
        <taxon>Eukaryota</taxon>
        <taxon>Fungi</taxon>
        <taxon>Dikarya</taxon>
        <taxon>Basidiomycota</taxon>
        <taxon>Agaricomycotina</taxon>
        <taxon>Agaricomycetes</taxon>
        <taxon>Russulales</taxon>
        <taxon>Russulaceae</taxon>
        <taxon>Russula</taxon>
    </lineage>
</organism>
<gene>
    <name evidence="1" type="ORF">F5148DRAFT_1308525</name>
</gene>
<name>A0ACC0U709_9AGAM</name>
<proteinExistence type="predicted"/>
<protein>
    <submittedName>
        <fullName evidence="1">Uncharacterized protein</fullName>
    </submittedName>
</protein>
<reference evidence="1" key="1">
    <citation type="submission" date="2021-03" db="EMBL/GenBank/DDBJ databases">
        <title>Evolutionary priming and transition to the ectomycorrhizal habit in an iconic lineage of mushroom-forming fungi: is preadaptation a requirement?</title>
        <authorList>
            <consortium name="DOE Joint Genome Institute"/>
            <person name="Looney B.P."/>
            <person name="Miyauchi S."/>
            <person name="Morin E."/>
            <person name="Drula E."/>
            <person name="Courty P.E."/>
            <person name="Chicoki N."/>
            <person name="Fauchery L."/>
            <person name="Kohler A."/>
            <person name="Kuo A."/>
            <person name="LaButti K."/>
            <person name="Pangilinan J."/>
            <person name="Lipzen A."/>
            <person name="Riley R."/>
            <person name="Andreopoulos W."/>
            <person name="He G."/>
            <person name="Johnson J."/>
            <person name="Barry K.W."/>
            <person name="Grigoriev I.V."/>
            <person name="Nagy L."/>
            <person name="Hibbett D."/>
            <person name="Henrissat B."/>
            <person name="Matheny P.B."/>
            <person name="Labbe J."/>
            <person name="Martin A.F."/>
        </authorList>
    </citation>
    <scope>NUCLEOTIDE SEQUENCE</scope>
    <source>
        <strain evidence="1">BPL698</strain>
    </source>
</reference>
<dbReference type="Proteomes" id="UP001207468">
    <property type="component" value="Unassembled WGS sequence"/>
</dbReference>
<comment type="caution">
    <text evidence="1">The sequence shown here is derived from an EMBL/GenBank/DDBJ whole genome shotgun (WGS) entry which is preliminary data.</text>
</comment>
<sequence length="161" mass="17658">MSTHPVRTVNPTAKLKDTANTEAPQLSFQHKAVQEFHSQQANKNNPPPVPSTPDVDLHALSSCSNLSINDSDSEDEIVNQSVPSKKRRAIATMAQAKRKSVTLGNPHATDANGLLIDVNVQFINNNTSMHEDKQQDVDHFFHPDVDKDVNGKAKKACKLCP</sequence>
<evidence type="ECO:0000313" key="2">
    <source>
        <dbReference type="Proteomes" id="UP001207468"/>
    </source>
</evidence>
<keyword evidence="2" id="KW-1185">Reference proteome</keyword>
<evidence type="ECO:0000313" key="1">
    <source>
        <dbReference type="EMBL" id="KAI9507403.1"/>
    </source>
</evidence>
<accession>A0ACC0U709</accession>